<evidence type="ECO:0000313" key="10">
    <source>
        <dbReference type="Proteomes" id="UP000678513"/>
    </source>
</evidence>
<keyword evidence="5 7" id="KW-0472">Membrane</keyword>
<name>A0ABX7Y5W2_9ACTN</name>
<dbReference type="EMBL" id="CP072384">
    <property type="protein sequence ID" value="QUC08604.1"/>
    <property type="molecule type" value="Genomic_DNA"/>
</dbReference>
<feature type="transmembrane region" description="Helical" evidence="7">
    <location>
        <begin position="315"/>
        <end position="334"/>
    </location>
</feature>
<feature type="transmembrane region" description="Helical" evidence="7">
    <location>
        <begin position="287"/>
        <end position="309"/>
    </location>
</feature>
<feature type="compositionally biased region" description="Low complexity" evidence="6">
    <location>
        <begin position="38"/>
        <end position="47"/>
    </location>
</feature>
<feature type="region of interest" description="Disordered" evidence="6">
    <location>
        <begin position="38"/>
        <end position="85"/>
    </location>
</feature>
<keyword evidence="2" id="KW-1003">Cell membrane</keyword>
<feature type="domain" description="Type II secretion system protein GspF" evidence="8">
    <location>
        <begin position="183"/>
        <end position="298"/>
    </location>
</feature>
<keyword evidence="3 7" id="KW-0812">Transmembrane</keyword>
<evidence type="ECO:0000259" key="8">
    <source>
        <dbReference type="Pfam" id="PF00482"/>
    </source>
</evidence>
<accession>A0ABX7Y5W2</accession>
<dbReference type="RefSeq" id="WP_212324790.1">
    <property type="nucleotide sequence ID" value="NZ_AP024463.1"/>
</dbReference>
<gene>
    <name evidence="9" type="ORF">J5A65_02315</name>
</gene>
<evidence type="ECO:0000256" key="3">
    <source>
        <dbReference type="ARBA" id="ARBA00022692"/>
    </source>
</evidence>
<sequence length="341" mass="35098">MMSVLLLALAAVLLVGREQTLERLGFPARRTPARGKAAALSAASHRANVGAGSRKRDVGAGAADSPVPWRSPGADGLETDSSQAGGIVTETSQSREELHGEESCRDLLGPVSHHKTQVRRRSLLLAGGCGLVIVAVVLGVKVAGWGLVLAIAVGTAVWVLRRGAVERSRRSCADETTRVTVGLAMLLRAGQIPTTALSEAASDCPALAPVAAVARLGGDVPRALREAARTPGREGLARVAGAWRVAERTGAPIASVLLQVAEGLRSERELSGVVEAELAMARGSARIMAFLPFGALLLGSFVGANPLGFLLEHPLGMVLALAGVSLAAAGVVWTEKLAVRA</sequence>
<evidence type="ECO:0000256" key="4">
    <source>
        <dbReference type="ARBA" id="ARBA00022989"/>
    </source>
</evidence>
<evidence type="ECO:0000313" key="9">
    <source>
        <dbReference type="EMBL" id="QUC08604.1"/>
    </source>
</evidence>
<evidence type="ECO:0000256" key="6">
    <source>
        <dbReference type="SAM" id="MobiDB-lite"/>
    </source>
</evidence>
<dbReference type="Proteomes" id="UP000678513">
    <property type="component" value="Chromosome"/>
</dbReference>
<dbReference type="InterPro" id="IPR018076">
    <property type="entry name" value="T2SS_GspF_dom"/>
</dbReference>
<reference evidence="9 10" key="1">
    <citation type="submission" date="2021-03" db="EMBL/GenBank/DDBJ databases">
        <title>Human Oral Microbial Genomes.</title>
        <authorList>
            <person name="Johnston C.D."/>
            <person name="Chen T."/>
            <person name="Dewhirst F.E."/>
        </authorList>
    </citation>
    <scope>NUCLEOTIDE SEQUENCE [LARGE SCALE GENOMIC DNA]</scope>
    <source>
        <strain evidence="9 10">DSMZ 100122</strain>
    </source>
</reference>
<dbReference type="PANTHER" id="PTHR35007:SF4">
    <property type="entry name" value="CONSERVED TRANSMEMBRANE PROTEIN-RELATED"/>
    <property type="match status" value="1"/>
</dbReference>
<evidence type="ECO:0000256" key="7">
    <source>
        <dbReference type="SAM" id="Phobius"/>
    </source>
</evidence>
<proteinExistence type="predicted"/>
<comment type="subcellular location">
    <subcellularLocation>
        <location evidence="1">Cell membrane</location>
        <topology evidence="1">Multi-pass membrane protein</topology>
    </subcellularLocation>
</comment>
<evidence type="ECO:0000256" key="2">
    <source>
        <dbReference type="ARBA" id="ARBA00022475"/>
    </source>
</evidence>
<keyword evidence="4 7" id="KW-1133">Transmembrane helix</keyword>
<dbReference type="PANTHER" id="PTHR35007">
    <property type="entry name" value="INTEGRAL MEMBRANE PROTEIN-RELATED"/>
    <property type="match status" value="1"/>
</dbReference>
<feature type="transmembrane region" description="Helical" evidence="7">
    <location>
        <begin position="131"/>
        <end position="160"/>
    </location>
</feature>
<evidence type="ECO:0000256" key="1">
    <source>
        <dbReference type="ARBA" id="ARBA00004651"/>
    </source>
</evidence>
<keyword evidence="10" id="KW-1185">Reference proteome</keyword>
<evidence type="ECO:0000256" key="5">
    <source>
        <dbReference type="ARBA" id="ARBA00023136"/>
    </source>
</evidence>
<protein>
    <submittedName>
        <fullName evidence="9">Type II secretion system F family protein</fullName>
    </submittedName>
</protein>
<organism evidence="9 10">
    <name type="scientific">Arachnia rubra</name>
    <dbReference type="NCBI Taxonomy" id="1547448"/>
    <lineage>
        <taxon>Bacteria</taxon>
        <taxon>Bacillati</taxon>
        <taxon>Actinomycetota</taxon>
        <taxon>Actinomycetes</taxon>
        <taxon>Propionibacteriales</taxon>
        <taxon>Propionibacteriaceae</taxon>
        <taxon>Arachnia</taxon>
    </lineage>
</organism>
<dbReference type="Pfam" id="PF00482">
    <property type="entry name" value="T2SSF"/>
    <property type="match status" value="1"/>
</dbReference>